<dbReference type="Gene3D" id="2.60.120.260">
    <property type="entry name" value="Galactose-binding domain-like"/>
    <property type="match status" value="2"/>
</dbReference>
<evidence type="ECO:0000256" key="2">
    <source>
        <dbReference type="ARBA" id="ARBA00010147"/>
    </source>
</evidence>
<reference evidence="10" key="3">
    <citation type="submission" date="2015-06" db="UniProtKB">
        <authorList>
            <consortium name="EnsemblMetazoa"/>
        </authorList>
    </citation>
    <scope>IDENTIFICATION</scope>
</reference>
<dbReference type="EMBL" id="AMQM01002760">
    <property type="status" value="NOT_ANNOTATED_CDS"/>
    <property type="molecule type" value="Genomic_DNA"/>
</dbReference>
<evidence type="ECO:0000313" key="9">
    <source>
        <dbReference type="EMBL" id="ESO10847.1"/>
    </source>
</evidence>
<dbReference type="Proteomes" id="UP000015101">
    <property type="component" value="Unassembled WGS sequence"/>
</dbReference>
<accession>T1EZA5</accession>
<evidence type="ECO:0000256" key="1">
    <source>
        <dbReference type="ARBA" id="ARBA00002219"/>
    </source>
</evidence>
<dbReference type="GO" id="GO:0001868">
    <property type="term" value="P:regulation of complement activation, lectin pathway"/>
    <property type="evidence" value="ECO:0007669"/>
    <property type="project" value="UniProtKB-ARBA"/>
</dbReference>
<dbReference type="OrthoDB" id="10252017at2759"/>
<dbReference type="GeneID" id="20201905"/>
<proteinExistence type="inferred from homology"/>
<keyword evidence="7" id="KW-1015">Disulfide bond</keyword>
<keyword evidence="11" id="KW-1185">Reference proteome</keyword>
<comment type="function">
    <text evidence="1">Acts as a defensive agent. Recognizes blood group fucosylated oligosaccharides including A, B, H and Lewis B-type antigens. Does not recognize Lewis A antigen and has low affinity for monovalent haptens.</text>
</comment>
<dbReference type="RefSeq" id="XP_009011116.1">
    <property type="nucleotide sequence ID" value="XM_009012868.1"/>
</dbReference>
<sequence>MFPFPDARYLNDFDVFITSTNSSDPKDGRMCASYQNSSTTSPASIIVLVCINQPTRGRYLVVRRQPTASFRPDAIAIAEIRVFTKFSDNQAVVGPKNQATTSRVIQSGTWQNLGAELAVDGNSSTWSTTDTSIDPTWAGQLAWWQMDLGAVRNVTEVTITSSTDYTNSRYLKDFSIDLLMNSRMNSIWTSGATQCYYFRGDVEMGATVTYKCYNPTPGRYLLIRRVDTNAYRPDALSLAEVQYKYV</sequence>
<comment type="subunit">
    <text evidence="3">Homotrimer.</text>
</comment>
<dbReference type="CTD" id="20201905"/>
<name>T1EZA5_HELRO</name>
<dbReference type="PANTHER" id="PTHR45713:SF15">
    <property type="entry name" value="F5_8 TYPE C DOMAIN-CONTAINING PROTEIN"/>
    <property type="match status" value="1"/>
</dbReference>
<dbReference type="EMBL" id="KB095858">
    <property type="protein sequence ID" value="ESO10847.1"/>
    <property type="molecule type" value="Genomic_DNA"/>
</dbReference>
<dbReference type="EnsemblMetazoa" id="HelroT167350">
    <property type="protein sequence ID" value="HelroP167350"/>
    <property type="gene ID" value="HelroG167350"/>
</dbReference>
<dbReference type="HOGENOM" id="CLU_1130132_0_0_1"/>
<evidence type="ECO:0000313" key="10">
    <source>
        <dbReference type="EnsemblMetazoa" id="HelroP167350"/>
    </source>
</evidence>
<keyword evidence="4" id="KW-0479">Metal-binding</keyword>
<dbReference type="InterPro" id="IPR051941">
    <property type="entry name" value="BG_Antigen-Binding_Lectin"/>
</dbReference>
<dbReference type="InterPro" id="IPR008979">
    <property type="entry name" value="Galactose-bd-like_sf"/>
</dbReference>
<comment type="similarity">
    <text evidence="2">Belongs to the fucolectin family.</text>
</comment>
<gene>
    <name evidence="10" type="primary">20201905</name>
    <name evidence="9" type="ORF">HELRODRAFT_167350</name>
</gene>
<evidence type="ECO:0000256" key="6">
    <source>
        <dbReference type="ARBA" id="ARBA00022837"/>
    </source>
</evidence>
<reference evidence="9 11" key="2">
    <citation type="journal article" date="2013" name="Nature">
        <title>Insights into bilaterian evolution from three spiralian genomes.</title>
        <authorList>
            <person name="Simakov O."/>
            <person name="Marletaz F."/>
            <person name="Cho S.J."/>
            <person name="Edsinger-Gonzales E."/>
            <person name="Havlak P."/>
            <person name="Hellsten U."/>
            <person name="Kuo D.H."/>
            <person name="Larsson T."/>
            <person name="Lv J."/>
            <person name="Arendt D."/>
            <person name="Savage R."/>
            <person name="Osoegawa K."/>
            <person name="de Jong P."/>
            <person name="Grimwood J."/>
            <person name="Chapman J.A."/>
            <person name="Shapiro H."/>
            <person name="Aerts A."/>
            <person name="Otillar R.P."/>
            <person name="Terry A.Y."/>
            <person name="Boore J.L."/>
            <person name="Grigoriev I.V."/>
            <person name="Lindberg D.R."/>
            <person name="Seaver E.C."/>
            <person name="Weisblat D.A."/>
            <person name="Putnam N.H."/>
            <person name="Rokhsar D.S."/>
        </authorList>
    </citation>
    <scope>NUCLEOTIDE SEQUENCE</scope>
</reference>
<evidence type="ECO:0000256" key="5">
    <source>
        <dbReference type="ARBA" id="ARBA00022734"/>
    </source>
</evidence>
<dbReference type="PANTHER" id="PTHR45713">
    <property type="entry name" value="FTP DOMAIN-CONTAINING PROTEIN"/>
    <property type="match status" value="1"/>
</dbReference>
<dbReference type="Pfam" id="PF00754">
    <property type="entry name" value="F5_F8_type_C"/>
    <property type="match status" value="1"/>
</dbReference>
<dbReference type="InterPro" id="IPR000421">
    <property type="entry name" value="FA58C"/>
</dbReference>
<dbReference type="GO" id="GO:0046872">
    <property type="term" value="F:metal ion binding"/>
    <property type="evidence" value="ECO:0007669"/>
    <property type="project" value="UniProtKB-KW"/>
</dbReference>
<dbReference type="GO" id="GO:0042806">
    <property type="term" value="F:fucose binding"/>
    <property type="evidence" value="ECO:0007669"/>
    <property type="project" value="UniProtKB-ARBA"/>
</dbReference>
<dbReference type="PROSITE" id="PS50022">
    <property type="entry name" value="FA58C_3"/>
    <property type="match status" value="1"/>
</dbReference>
<reference evidence="11" key="1">
    <citation type="submission" date="2012-12" db="EMBL/GenBank/DDBJ databases">
        <authorList>
            <person name="Hellsten U."/>
            <person name="Grimwood J."/>
            <person name="Chapman J.A."/>
            <person name="Shapiro H."/>
            <person name="Aerts A."/>
            <person name="Otillar R.P."/>
            <person name="Terry A.Y."/>
            <person name="Boore J.L."/>
            <person name="Simakov O."/>
            <person name="Marletaz F."/>
            <person name="Cho S.-J."/>
            <person name="Edsinger-Gonzales E."/>
            <person name="Havlak P."/>
            <person name="Kuo D.-H."/>
            <person name="Larsson T."/>
            <person name="Lv J."/>
            <person name="Arendt D."/>
            <person name="Savage R."/>
            <person name="Osoegawa K."/>
            <person name="de Jong P."/>
            <person name="Lindberg D.R."/>
            <person name="Seaver E.C."/>
            <person name="Weisblat D.A."/>
            <person name="Putnam N.H."/>
            <person name="Grigoriev I.V."/>
            <person name="Rokhsar D.S."/>
        </authorList>
    </citation>
    <scope>NUCLEOTIDE SEQUENCE</scope>
</reference>
<dbReference type="InParanoid" id="T1EZA5"/>
<evidence type="ECO:0000256" key="3">
    <source>
        <dbReference type="ARBA" id="ARBA00011233"/>
    </source>
</evidence>
<dbReference type="SMART" id="SM00607">
    <property type="entry name" value="FTP"/>
    <property type="match status" value="1"/>
</dbReference>
<dbReference type="KEGG" id="hro:HELRODRAFT_167350"/>
<feature type="domain" description="F5/8 type C" evidence="8">
    <location>
        <begin position="81"/>
        <end position="223"/>
    </location>
</feature>
<dbReference type="AlphaFoldDB" id="T1EZA5"/>
<evidence type="ECO:0000256" key="4">
    <source>
        <dbReference type="ARBA" id="ARBA00022723"/>
    </source>
</evidence>
<evidence type="ECO:0000256" key="7">
    <source>
        <dbReference type="ARBA" id="ARBA00023157"/>
    </source>
</evidence>
<dbReference type="InterPro" id="IPR006585">
    <property type="entry name" value="FTP1"/>
</dbReference>
<organism evidence="10 11">
    <name type="scientific">Helobdella robusta</name>
    <name type="common">Californian leech</name>
    <dbReference type="NCBI Taxonomy" id="6412"/>
    <lineage>
        <taxon>Eukaryota</taxon>
        <taxon>Metazoa</taxon>
        <taxon>Spiralia</taxon>
        <taxon>Lophotrochozoa</taxon>
        <taxon>Annelida</taxon>
        <taxon>Clitellata</taxon>
        <taxon>Hirudinea</taxon>
        <taxon>Rhynchobdellida</taxon>
        <taxon>Glossiphoniidae</taxon>
        <taxon>Helobdella</taxon>
    </lineage>
</organism>
<evidence type="ECO:0000259" key="8">
    <source>
        <dbReference type="PROSITE" id="PS50022"/>
    </source>
</evidence>
<protein>
    <recommendedName>
        <fullName evidence="8">F5/8 type C domain-containing protein</fullName>
    </recommendedName>
</protein>
<evidence type="ECO:0000313" key="11">
    <source>
        <dbReference type="Proteomes" id="UP000015101"/>
    </source>
</evidence>
<keyword evidence="6" id="KW-0106">Calcium</keyword>
<keyword evidence="5" id="KW-0430">Lectin</keyword>
<dbReference type="SUPFAM" id="SSF49785">
    <property type="entry name" value="Galactose-binding domain-like"/>
    <property type="match status" value="1"/>
</dbReference>
<dbReference type="GO" id="GO:0010185">
    <property type="term" value="P:regulation of cellular defense response"/>
    <property type="evidence" value="ECO:0007669"/>
    <property type="project" value="UniProtKB-ARBA"/>
</dbReference>